<evidence type="ECO:0000256" key="8">
    <source>
        <dbReference type="ARBA" id="ARBA00023303"/>
    </source>
</evidence>
<keyword evidence="5" id="KW-0406">Ion transport</keyword>
<dbReference type="InterPro" id="IPR000595">
    <property type="entry name" value="cNMP-bd_dom"/>
</dbReference>
<comment type="caution">
    <text evidence="10">The sequence shown here is derived from an EMBL/GenBank/DDBJ whole genome shotgun (WGS) entry which is preliminary data.</text>
</comment>
<dbReference type="GO" id="GO:0016020">
    <property type="term" value="C:membrane"/>
    <property type="evidence" value="ECO:0007669"/>
    <property type="project" value="UniProtKB-SubCell"/>
</dbReference>
<organism evidence="10 11">
    <name type="scientific">Candidatus Ozemobacter sibiricus</name>
    <dbReference type="NCBI Taxonomy" id="2268124"/>
    <lineage>
        <taxon>Bacteria</taxon>
        <taxon>Candidatus Ozemobacteria</taxon>
        <taxon>Candidatus Ozemobacterales</taxon>
        <taxon>Candidatus Ozemobacteraceae</taxon>
        <taxon>Candidatus Ozemobacter</taxon>
    </lineage>
</organism>
<keyword evidence="2" id="KW-0813">Transport</keyword>
<dbReference type="PRINTS" id="PR00103">
    <property type="entry name" value="CAMPKINASE"/>
</dbReference>
<name>A0A367ZN67_9BACT</name>
<dbReference type="Pfam" id="PF00027">
    <property type="entry name" value="cNMP_binding"/>
    <property type="match status" value="1"/>
</dbReference>
<evidence type="ECO:0000256" key="3">
    <source>
        <dbReference type="ARBA" id="ARBA00022692"/>
    </source>
</evidence>
<evidence type="ECO:0000259" key="9">
    <source>
        <dbReference type="PROSITE" id="PS50042"/>
    </source>
</evidence>
<dbReference type="InterPro" id="IPR050866">
    <property type="entry name" value="CNG_cation_channel"/>
</dbReference>
<evidence type="ECO:0000256" key="7">
    <source>
        <dbReference type="ARBA" id="ARBA00023286"/>
    </source>
</evidence>
<evidence type="ECO:0000313" key="11">
    <source>
        <dbReference type="Proteomes" id="UP000252355"/>
    </source>
</evidence>
<evidence type="ECO:0000256" key="6">
    <source>
        <dbReference type="ARBA" id="ARBA00023136"/>
    </source>
</evidence>
<reference evidence="10 11" key="1">
    <citation type="submission" date="2018-05" db="EMBL/GenBank/DDBJ databases">
        <title>A metagenomic window into the 2 km-deep terrestrial subsurface aquifer revealed taxonomically and functionally diverse microbial community comprising novel uncultured bacterial lineages.</title>
        <authorList>
            <person name="Kadnikov V.V."/>
            <person name="Mardanov A.V."/>
            <person name="Beletsky A.V."/>
            <person name="Banks D."/>
            <person name="Pimenov N.V."/>
            <person name="Frank Y.A."/>
            <person name="Karnachuk O.V."/>
            <person name="Ravin N.V."/>
        </authorList>
    </citation>
    <scope>NUCLEOTIDE SEQUENCE [LARGE SCALE GENOMIC DNA]</scope>
    <source>
        <strain evidence="10">BY5</strain>
    </source>
</reference>
<dbReference type="InterPro" id="IPR018488">
    <property type="entry name" value="cNMP-bd_CS"/>
</dbReference>
<feature type="domain" description="Cyclic nucleotide-binding" evidence="9">
    <location>
        <begin position="12"/>
        <end position="115"/>
    </location>
</feature>
<dbReference type="InterPro" id="IPR018490">
    <property type="entry name" value="cNMP-bd_dom_sf"/>
</dbReference>
<dbReference type="SMART" id="SM00100">
    <property type="entry name" value="cNMP"/>
    <property type="match status" value="1"/>
</dbReference>
<keyword evidence="3" id="KW-0812">Transmembrane</keyword>
<dbReference type="Proteomes" id="UP000252355">
    <property type="component" value="Unassembled WGS sequence"/>
</dbReference>
<dbReference type="Gene3D" id="2.60.120.10">
    <property type="entry name" value="Jelly Rolls"/>
    <property type="match status" value="1"/>
</dbReference>
<comment type="subcellular location">
    <subcellularLocation>
        <location evidence="1">Membrane</location>
        <topology evidence="1">Multi-pass membrane protein</topology>
    </subcellularLocation>
</comment>
<dbReference type="PANTHER" id="PTHR45638:SF11">
    <property type="entry name" value="CYCLIC NUCLEOTIDE-GATED CATION CHANNEL SUBUNIT A"/>
    <property type="match status" value="1"/>
</dbReference>
<dbReference type="InterPro" id="IPR027417">
    <property type="entry name" value="P-loop_NTPase"/>
</dbReference>
<dbReference type="CDD" id="cd00038">
    <property type="entry name" value="CAP_ED"/>
    <property type="match status" value="1"/>
</dbReference>
<evidence type="ECO:0000313" key="10">
    <source>
        <dbReference type="EMBL" id="RCK79490.1"/>
    </source>
</evidence>
<dbReference type="SUPFAM" id="SSF51206">
    <property type="entry name" value="cAMP-binding domain-like"/>
    <property type="match status" value="1"/>
</dbReference>
<dbReference type="PROSITE" id="PS00889">
    <property type="entry name" value="CNMP_BINDING_2"/>
    <property type="match status" value="1"/>
</dbReference>
<dbReference type="SUPFAM" id="SSF52540">
    <property type="entry name" value="P-loop containing nucleoside triphosphate hydrolases"/>
    <property type="match status" value="1"/>
</dbReference>
<keyword evidence="7" id="KW-1071">Ligand-gated ion channel</keyword>
<keyword evidence="8" id="KW-0407">Ion channel</keyword>
<dbReference type="EMBL" id="QOQW01000012">
    <property type="protein sequence ID" value="RCK79490.1"/>
    <property type="molecule type" value="Genomic_DNA"/>
</dbReference>
<sequence>MSQIDFLRRVSLFSGLSEEELKNLAGRAEAIPFARDAFICKEGQAADSMFVIKSGIVQIFCDDGKGGRKILTHLKLGEYFGEMALLTDEPRTASAVALAETEVIRIRKDDFHALLRTAPGVALAIIRTLCERLAKANIGSAGEKKTYVYAVMGPDTSSGKSLFARNLAFAMQQLLGRDVLLFDPNLRDDKVARALGIEQRSRIIDELVDRERIADLKKYVVRAPCGIETLLPQENGLTDLRLKEFHTFSIMKTVMETYDFVVVDSSSMYTKVTKEIVQSVDKIVYLISSKNVSVNGLIKHFEETRRSWKVDPSKVIYGLNHTTADPTQEGKILPEDREYLKFELPFDKALAGNRTPDAQLLLQRDPNHPMAVAIRDLAEAMLFDQALGLYLPTFDGDPGKKELSRRWAETGTQELGALLRHTRLESPVTHQGQAMHCIQGRTAKWLLNQHVVALVNFANRFKQEFGLDKVIFTMNGQESVV</sequence>
<dbReference type="PANTHER" id="PTHR45638">
    <property type="entry name" value="CYCLIC NUCLEOTIDE-GATED CATION CHANNEL SUBUNIT A"/>
    <property type="match status" value="1"/>
</dbReference>
<keyword evidence="6" id="KW-0472">Membrane</keyword>
<dbReference type="AlphaFoldDB" id="A0A367ZN67"/>
<evidence type="ECO:0000256" key="5">
    <source>
        <dbReference type="ARBA" id="ARBA00023065"/>
    </source>
</evidence>
<dbReference type="PROSITE" id="PS00888">
    <property type="entry name" value="CNMP_BINDING_1"/>
    <property type="match status" value="1"/>
</dbReference>
<gene>
    <name evidence="10" type="ORF">OZSIB_4244</name>
</gene>
<evidence type="ECO:0000256" key="2">
    <source>
        <dbReference type="ARBA" id="ARBA00022448"/>
    </source>
</evidence>
<protein>
    <recommendedName>
        <fullName evidence="9">Cyclic nucleotide-binding domain-containing protein</fullName>
    </recommendedName>
</protein>
<evidence type="ECO:0000256" key="1">
    <source>
        <dbReference type="ARBA" id="ARBA00004141"/>
    </source>
</evidence>
<dbReference type="InterPro" id="IPR014710">
    <property type="entry name" value="RmlC-like_jellyroll"/>
</dbReference>
<evidence type="ECO:0000256" key="4">
    <source>
        <dbReference type="ARBA" id="ARBA00022989"/>
    </source>
</evidence>
<dbReference type="Gene3D" id="3.40.50.300">
    <property type="entry name" value="P-loop containing nucleotide triphosphate hydrolases"/>
    <property type="match status" value="1"/>
</dbReference>
<accession>A0A367ZN67</accession>
<dbReference type="PROSITE" id="PS50042">
    <property type="entry name" value="CNMP_BINDING_3"/>
    <property type="match status" value="1"/>
</dbReference>
<dbReference type="GO" id="GO:0005221">
    <property type="term" value="F:intracellularly cyclic nucleotide-activated monoatomic cation channel activity"/>
    <property type="evidence" value="ECO:0007669"/>
    <property type="project" value="InterPro"/>
</dbReference>
<keyword evidence="4" id="KW-1133">Transmembrane helix</keyword>
<proteinExistence type="predicted"/>
<dbReference type="GO" id="GO:0044877">
    <property type="term" value="F:protein-containing complex binding"/>
    <property type="evidence" value="ECO:0007669"/>
    <property type="project" value="TreeGrafter"/>
</dbReference>